<dbReference type="InterPro" id="IPR050612">
    <property type="entry name" value="Prok_Mopterin_Oxidored"/>
</dbReference>
<evidence type="ECO:0000256" key="2">
    <source>
        <dbReference type="ARBA" id="ARBA00010312"/>
    </source>
</evidence>
<dbReference type="InterPro" id="IPR027467">
    <property type="entry name" value="MopterinOxRdtase_cofactor_BS"/>
</dbReference>
<accession>A0AA41R6S0</accession>
<evidence type="ECO:0000256" key="3">
    <source>
        <dbReference type="ARBA" id="ARBA00022485"/>
    </source>
</evidence>
<dbReference type="PROSITE" id="PS00551">
    <property type="entry name" value="MOLYBDOPTERIN_PROK_1"/>
    <property type="match status" value="1"/>
</dbReference>
<evidence type="ECO:0000256" key="9">
    <source>
        <dbReference type="ARBA" id="ARBA00023014"/>
    </source>
</evidence>
<keyword evidence="5" id="KW-0479">Metal-binding</keyword>
<dbReference type="InterPro" id="IPR009010">
    <property type="entry name" value="Asp_de-COase-like_dom_sf"/>
</dbReference>
<dbReference type="SUPFAM" id="SSF50692">
    <property type="entry name" value="ADC-like"/>
    <property type="match status" value="1"/>
</dbReference>
<dbReference type="Gene3D" id="2.20.25.90">
    <property type="entry name" value="ADC-like domains"/>
    <property type="match status" value="1"/>
</dbReference>
<dbReference type="GO" id="GO:0043546">
    <property type="term" value="F:molybdopterin cofactor binding"/>
    <property type="evidence" value="ECO:0007669"/>
    <property type="project" value="InterPro"/>
</dbReference>
<keyword evidence="7" id="KW-0560">Oxidoreductase</keyword>
<dbReference type="Gene3D" id="3.40.228.10">
    <property type="entry name" value="Dimethylsulfoxide Reductase, domain 2"/>
    <property type="match status" value="1"/>
</dbReference>
<comment type="cofactor">
    <cofactor evidence="1">
        <name>Mo-bis(molybdopterin guanine dinucleotide)</name>
        <dbReference type="ChEBI" id="CHEBI:60539"/>
    </cofactor>
</comment>
<evidence type="ECO:0000256" key="1">
    <source>
        <dbReference type="ARBA" id="ARBA00001942"/>
    </source>
</evidence>
<keyword evidence="3" id="KW-0004">4Fe-4S</keyword>
<dbReference type="InterPro" id="IPR006656">
    <property type="entry name" value="Mopterin_OxRdtase"/>
</dbReference>
<dbReference type="EMBL" id="JALJRB010000023">
    <property type="protein sequence ID" value="MCJ8502255.1"/>
    <property type="molecule type" value="Genomic_DNA"/>
</dbReference>
<organism evidence="11 12">
    <name type="scientific">Desulfatitalea alkaliphila</name>
    <dbReference type="NCBI Taxonomy" id="2929485"/>
    <lineage>
        <taxon>Bacteria</taxon>
        <taxon>Pseudomonadati</taxon>
        <taxon>Thermodesulfobacteriota</taxon>
        <taxon>Desulfobacteria</taxon>
        <taxon>Desulfobacterales</taxon>
        <taxon>Desulfosarcinaceae</taxon>
        <taxon>Desulfatitalea</taxon>
    </lineage>
</organism>
<keyword evidence="9" id="KW-0411">Iron-sulfur</keyword>
<dbReference type="Pfam" id="PF04879">
    <property type="entry name" value="Molybdop_Fe4S4"/>
    <property type="match status" value="1"/>
</dbReference>
<evidence type="ECO:0000256" key="4">
    <source>
        <dbReference type="ARBA" id="ARBA00022505"/>
    </source>
</evidence>
<evidence type="ECO:0000259" key="10">
    <source>
        <dbReference type="PROSITE" id="PS51669"/>
    </source>
</evidence>
<dbReference type="PANTHER" id="PTHR43742:SF9">
    <property type="entry name" value="TETRATHIONATE REDUCTASE SUBUNIT A"/>
    <property type="match status" value="1"/>
</dbReference>
<evidence type="ECO:0000256" key="5">
    <source>
        <dbReference type="ARBA" id="ARBA00022723"/>
    </source>
</evidence>
<keyword evidence="8" id="KW-0408">Iron</keyword>
<dbReference type="InterPro" id="IPR006963">
    <property type="entry name" value="Mopterin_OxRdtase_4Fe-4S_dom"/>
</dbReference>
<feature type="domain" description="4Fe-4S Mo/W bis-MGD-type" evidence="10">
    <location>
        <begin position="2"/>
        <end position="58"/>
    </location>
</feature>
<keyword evidence="6" id="KW-0732">Signal</keyword>
<proteinExistence type="inferred from homology"/>
<dbReference type="InterPro" id="IPR006657">
    <property type="entry name" value="MoPterin_dinucl-bd_dom"/>
</dbReference>
<dbReference type="Gene3D" id="2.40.40.20">
    <property type="match status" value="1"/>
</dbReference>
<dbReference type="PROSITE" id="PS51669">
    <property type="entry name" value="4FE4S_MOW_BIS_MGD"/>
    <property type="match status" value="1"/>
</dbReference>
<dbReference type="GO" id="GO:0051539">
    <property type="term" value="F:4 iron, 4 sulfur cluster binding"/>
    <property type="evidence" value="ECO:0007669"/>
    <property type="project" value="UniProtKB-KW"/>
</dbReference>
<dbReference type="GO" id="GO:0016491">
    <property type="term" value="F:oxidoreductase activity"/>
    <property type="evidence" value="ECO:0007669"/>
    <property type="project" value="UniProtKB-KW"/>
</dbReference>
<dbReference type="Gene3D" id="3.40.50.740">
    <property type="match status" value="1"/>
</dbReference>
<evidence type="ECO:0000256" key="6">
    <source>
        <dbReference type="ARBA" id="ARBA00022729"/>
    </source>
</evidence>
<evidence type="ECO:0000256" key="7">
    <source>
        <dbReference type="ARBA" id="ARBA00023002"/>
    </source>
</evidence>
<evidence type="ECO:0000313" key="11">
    <source>
        <dbReference type="EMBL" id="MCJ8502255.1"/>
    </source>
</evidence>
<dbReference type="AlphaFoldDB" id="A0AA41R6S0"/>
<dbReference type="CDD" id="cd02778">
    <property type="entry name" value="MopB_CT_Thiosulfate-R-like"/>
    <property type="match status" value="1"/>
</dbReference>
<evidence type="ECO:0000313" key="12">
    <source>
        <dbReference type="Proteomes" id="UP001165427"/>
    </source>
</evidence>
<comment type="caution">
    <text evidence="11">The sequence shown here is derived from an EMBL/GenBank/DDBJ whole genome shotgun (WGS) entry which is preliminary data.</text>
</comment>
<dbReference type="RefSeq" id="WP_246912766.1">
    <property type="nucleotide sequence ID" value="NZ_JALJRB010000023.1"/>
</dbReference>
<gene>
    <name evidence="11" type="ORF">MRX98_16850</name>
</gene>
<dbReference type="PANTHER" id="PTHR43742">
    <property type="entry name" value="TRIMETHYLAMINE-N-OXIDE REDUCTASE"/>
    <property type="match status" value="1"/>
</dbReference>
<reference evidence="11" key="1">
    <citation type="submission" date="2022-04" db="EMBL/GenBank/DDBJ databases">
        <title>Desulfatitalea alkaliphila sp. nov., a novel anaerobic sulfate-reducing bacterium isolated from terrestrial mud volcano, Taman Peninsula, Russia.</title>
        <authorList>
            <person name="Khomyakova M.A."/>
            <person name="Merkel A.Y."/>
            <person name="Slobodkin A.I."/>
        </authorList>
    </citation>
    <scope>NUCLEOTIDE SEQUENCE</scope>
    <source>
        <strain evidence="11">M08but</strain>
    </source>
</reference>
<evidence type="ECO:0000256" key="8">
    <source>
        <dbReference type="ARBA" id="ARBA00023004"/>
    </source>
</evidence>
<dbReference type="PROSITE" id="PS00932">
    <property type="entry name" value="MOLYBDOPTERIN_PROK_3"/>
    <property type="match status" value="1"/>
</dbReference>
<dbReference type="Pfam" id="PF00384">
    <property type="entry name" value="Molybdopterin"/>
    <property type="match status" value="1"/>
</dbReference>
<dbReference type="Proteomes" id="UP001165427">
    <property type="component" value="Unassembled WGS sequence"/>
</dbReference>
<keyword evidence="4" id="KW-0500">Molybdenum</keyword>
<comment type="similarity">
    <text evidence="2">Belongs to the prokaryotic molybdopterin-containing oxidoreductase family.</text>
</comment>
<dbReference type="InterPro" id="IPR006655">
    <property type="entry name" value="Mopterin_OxRdtase_prok_CS"/>
</dbReference>
<dbReference type="PROSITE" id="PS00490">
    <property type="entry name" value="MOLYBDOPTERIN_PROK_2"/>
    <property type="match status" value="1"/>
</dbReference>
<dbReference type="SMART" id="SM00926">
    <property type="entry name" value="Molybdop_Fe4S4"/>
    <property type="match status" value="1"/>
</dbReference>
<sequence>MSQTYYSLCFMCSVRCPIQVEVANGRVQWVQGNPHVAGIEGSLCPKGAAGTALLYDHQRLHTPLIRDGERGSGQWRQASWEEALDYVADKLKKVIDTHGGRSVALIERTNLSTHVSKTFLKAIGSPNHHTHDALCKGSVNTACRSLFGYTDAQMGMQYDKAKHVVLYGRNMFEAVAVKEVRNLMTALSNGAQLTYIDPRVTITATKATRHWMIRPGTDLALNYALMHVILNERLYDEAFVDRWVSGLSHLKEFVRPYTPEWAEGETGIAAERIVKLARQISRDKPSVIFHFGYRGAHHANETYLRRSILILNVLMGAIEAPGGLFFKKGPGETGGKAARKLTEQELPKVDAPRADGVGGKQLPLPDAAHGVPQTLIDAIQTGEPYPIKALIINRFDALKSIPDTNKTKKAFENLDLLVAIDVNFSDTAWYADVVLPESTYFERTDCIQQANGLKPQMFLRRQVIPPLHETRESAMMLKQLAERLGIEKYFPYNTMEELVAWQLEGTGFTMADFEAKGFVAYAKDAIFWDRKDGIKFKTPSGKIELRSALLEDAGFPSFPPYVPVPKAEQDRFRLVVGRVAFHTHISTQNNPYLNELYPENNLWIHSSRAKALGIADGQMVEVTSSRGSGTLKAYVSDMIHPEAVFMVHGFGHEAREAQRCYAKGVSDSVLQESITDMVGGSPALHDTFVTVKAAETEPAAA</sequence>
<dbReference type="SUPFAM" id="SSF53706">
    <property type="entry name" value="Formate dehydrogenase/DMSO reductase, domains 1-3"/>
    <property type="match status" value="1"/>
</dbReference>
<dbReference type="GO" id="GO:0046872">
    <property type="term" value="F:metal ion binding"/>
    <property type="evidence" value="ECO:0007669"/>
    <property type="project" value="UniProtKB-KW"/>
</dbReference>
<keyword evidence="12" id="KW-1185">Reference proteome</keyword>
<protein>
    <submittedName>
        <fullName evidence="11">Molybdopterin-dependent oxidoreductase</fullName>
    </submittedName>
</protein>
<dbReference type="Pfam" id="PF01568">
    <property type="entry name" value="Molydop_binding"/>
    <property type="match status" value="1"/>
</dbReference>
<name>A0AA41R6S0_9BACT</name>